<evidence type="ECO:0000256" key="6">
    <source>
        <dbReference type="ARBA" id="ARBA00023139"/>
    </source>
</evidence>
<dbReference type="PROSITE" id="PS51257">
    <property type="entry name" value="PROKAR_LIPOPROTEIN"/>
    <property type="match status" value="1"/>
</dbReference>
<dbReference type="Pfam" id="PF01547">
    <property type="entry name" value="SBP_bac_1"/>
    <property type="match status" value="1"/>
</dbReference>
<keyword evidence="7" id="KW-0449">Lipoprotein</keyword>
<evidence type="ECO:0000256" key="7">
    <source>
        <dbReference type="ARBA" id="ARBA00023288"/>
    </source>
</evidence>
<dbReference type="PANTHER" id="PTHR43649">
    <property type="entry name" value="ARABINOSE-BINDING PROTEIN-RELATED"/>
    <property type="match status" value="1"/>
</dbReference>
<organism evidence="8 9">
    <name type="scientific">Vagococcus fluvialis bH819</name>
    <dbReference type="NCBI Taxonomy" id="1255619"/>
    <lineage>
        <taxon>Bacteria</taxon>
        <taxon>Bacillati</taxon>
        <taxon>Bacillota</taxon>
        <taxon>Bacilli</taxon>
        <taxon>Lactobacillales</taxon>
        <taxon>Enterococcaceae</taxon>
        <taxon>Vagococcus</taxon>
    </lineage>
</organism>
<proteinExistence type="inferred from homology"/>
<evidence type="ECO:0000256" key="2">
    <source>
        <dbReference type="ARBA" id="ARBA00022448"/>
    </source>
</evidence>
<dbReference type="InterPro" id="IPR006061">
    <property type="entry name" value="SBP_1_CS"/>
</dbReference>
<keyword evidence="3" id="KW-1003">Cell membrane</keyword>
<name>A0A1X6WKE1_9ENTE</name>
<accession>A0A1X6WKE1</accession>
<evidence type="ECO:0000256" key="1">
    <source>
        <dbReference type="ARBA" id="ARBA00008520"/>
    </source>
</evidence>
<dbReference type="Gene3D" id="3.40.190.10">
    <property type="entry name" value="Periplasmic binding protein-like II"/>
    <property type="match status" value="2"/>
</dbReference>
<evidence type="ECO:0000313" key="8">
    <source>
        <dbReference type="EMBL" id="SLM84793.1"/>
    </source>
</evidence>
<comment type="similarity">
    <text evidence="1">Belongs to the bacterial solute-binding protein 1 family.</text>
</comment>
<evidence type="ECO:0000256" key="4">
    <source>
        <dbReference type="ARBA" id="ARBA00022729"/>
    </source>
</evidence>
<dbReference type="OrthoDB" id="2060074at2"/>
<evidence type="ECO:0000256" key="3">
    <source>
        <dbReference type="ARBA" id="ARBA00022475"/>
    </source>
</evidence>
<reference evidence="9" key="1">
    <citation type="submission" date="2017-02" db="EMBL/GenBank/DDBJ databases">
        <authorList>
            <person name="Dridi B."/>
        </authorList>
    </citation>
    <scope>NUCLEOTIDE SEQUENCE [LARGE SCALE GENOMIC DNA]</scope>
    <source>
        <strain evidence="9">bH819</strain>
    </source>
</reference>
<evidence type="ECO:0000313" key="9">
    <source>
        <dbReference type="Proteomes" id="UP000195918"/>
    </source>
</evidence>
<keyword evidence="5" id="KW-0472">Membrane</keyword>
<gene>
    <name evidence="8" type="ORF">FM121_01775</name>
</gene>
<dbReference type="PANTHER" id="PTHR43649:SF33">
    <property type="entry name" value="POLYGALACTURONAN_RHAMNOGALACTURONAN-BINDING PROTEIN YTCQ"/>
    <property type="match status" value="1"/>
</dbReference>
<sequence length="424" mass="46893">MKLKKIIFGTVAATFLLAGCSSSNDEAKKDNDTVSGEITVLTNRTDGDDIFKQVEKEFIKKYPDVTKVKFENIADYDKTVTTRLNGGDYGDALFIPFSMAGNRSNYPDYFESLGTTKELEKKYLDVYEADYKEEVYGLPVALNTLGIIYNEKVLKEAGISEVPTTTEAFIKDLELIKAKTGATPFYSNYQAVAIWAGALTSFGGEQFKSDTLKSGDAFQEGMPIREVMDLFYEMASKGLIEKDPMTLDGQTAFKDLADGKIGMLMHGSQEVTGIQKMTKDPIQMMNFPVETKGKTSFPIGAPSVIGVNKNSKNKKTAEAFVDFFVSNDSGYTKDLNGISNTKADVSNEQQKLMDNSHVVLTVAKETPETNATYAKIADEVGITRLTDVLQQVINIGLYPDKNISYDDYTKELSEKWTTAAKNHD</sequence>
<dbReference type="AlphaFoldDB" id="A0A1X6WKE1"/>
<keyword evidence="2" id="KW-0813">Transport</keyword>
<dbReference type="InterPro" id="IPR050490">
    <property type="entry name" value="Bact_solute-bd_prot1"/>
</dbReference>
<keyword evidence="6" id="KW-0564">Palmitate</keyword>
<dbReference type="SUPFAM" id="SSF53850">
    <property type="entry name" value="Periplasmic binding protein-like II"/>
    <property type="match status" value="1"/>
</dbReference>
<dbReference type="EMBL" id="FWFD01000003">
    <property type="protein sequence ID" value="SLM84793.1"/>
    <property type="molecule type" value="Genomic_DNA"/>
</dbReference>
<evidence type="ECO:0000256" key="5">
    <source>
        <dbReference type="ARBA" id="ARBA00023136"/>
    </source>
</evidence>
<keyword evidence="9" id="KW-1185">Reference proteome</keyword>
<dbReference type="RefSeq" id="WP_086950437.1">
    <property type="nucleotide sequence ID" value="NZ_FWFD01000003.1"/>
</dbReference>
<dbReference type="InterPro" id="IPR006059">
    <property type="entry name" value="SBP"/>
</dbReference>
<dbReference type="PROSITE" id="PS01037">
    <property type="entry name" value="SBP_BACTERIAL_1"/>
    <property type="match status" value="1"/>
</dbReference>
<protein>
    <submittedName>
        <fullName evidence="8">Multiple sugar ABC transporter, substrate-binding protein</fullName>
    </submittedName>
</protein>
<dbReference type="GO" id="GO:0055085">
    <property type="term" value="P:transmembrane transport"/>
    <property type="evidence" value="ECO:0007669"/>
    <property type="project" value="InterPro"/>
</dbReference>
<dbReference type="Proteomes" id="UP000195918">
    <property type="component" value="Unassembled WGS sequence"/>
</dbReference>
<keyword evidence="4" id="KW-0732">Signal</keyword>